<evidence type="ECO:0000313" key="2">
    <source>
        <dbReference type="Proteomes" id="UP000059188"/>
    </source>
</evidence>
<dbReference type="AlphaFoldDB" id="A0A0B7FLD8"/>
<dbReference type="EMBL" id="LN679126">
    <property type="protein sequence ID" value="CEL57028.1"/>
    <property type="molecule type" value="Genomic_DNA"/>
</dbReference>
<keyword evidence="2" id="KW-1185">Reference proteome</keyword>
<organism evidence="1 2">
    <name type="scientific">Thanatephorus cucumeris (strain AG1-IB / isolate 7/3/14)</name>
    <name type="common">Lettuce bottom rot fungus</name>
    <name type="synonym">Rhizoctonia solani</name>
    <dbReference type="NCBI Taxonomy" id="1108050"/>
    <lineage>
        <taxon>Eukaryota</taxon>
        <taxon>Fungi</taxon>
        <taxon>Dikarya</taxon>
        <taxon>Basidiomycota</taxon>
        <taxon>Agaricomycotina</taxon>
        <taxon>Agaricomycetes</taxon>
        <taxon>Cantharellales</taxon>
        <taxon>Ceratobasidiaceae</taxon>
        <taxon>Rhizoctonia</taxon>
        <taxon>Rhizoctonia solani AG-1</taxon>
    </lineage>
</organism>
<gene>
    <name evidence="1" type="ORF">RSOLAG1IB_08281</name>
</gene>
<evidence type="ECO:0000313" key="1">
    <source>
        <dbReference type="EMBL" id="CEL57028.1"/>
    </source>
</evidence>
<proteinExistence type="predicted"/>
<dbReference type="OrthoDB" id="3223158at2759"/>
<dbReference type="Proteomes" id="UP000059188">
    <property type="component" value="Unassembled WGS sequence"/>
</dbReference>
<accession>A0A0B7FLD8</accession>
<sequence length="660" mass="74857">MSTLPKSLLASSIDTKILFDQSVGVFGSLSSSKNKRDARIRILFPDGWKDLSADTGMGGWYGLQEGCTRFRTVLYCKRKEDVQHEYIMFPLFVSEGQPPNRFCRIERMADPHYKDRTHAIGTRGTDAHDYIQVFDRDSDEYRDLDEKSFVVASIDYPRTLDLYHVLAICWGMGSNTKTQRYTLQQFNCYFFSWTIVLCLARYAAGWELAYRGCIEKIQTEILNSVKSSDSTTQAKLLLILSKIQGSDDEESQRQLSLIESLKVELGSKGFTSAMGESISSMLWEENGPNFVRTALRGRLKALADTTVNLLAGGLGIYSSLPLLRQRRQTSSRSVHRYSLEAAKIFHKDAWNQAPGHVKELRRRIANERPSGDDAGARKSLAQRIGASRGMIMAIVPIFVSQYGYQGAYLAARADDRIWRHDGKDRTIRKILFVTNTIRHLPHHIIYAAKVGRPYTAILAAKVKELNTTFLELGREGIAGMVSELHNGIQDKYGPRTLQDTIVELRERNPQWDEQMIRQVIVEIIFELANEIGAVDMSPREIWDVMLWECLGEIIADVVLKVVRDNLPGVKFGWRQDLKAKISSIEQSSGSVTKSHQEVQLFIRERIGRLSKRQIEGASIVEYIPAPFATPAAQSQKEMEDEIEAVWKKSISILEDRQTSD</sequence>
<dbReference type="STRING" id="1108050.A0A0B7FLD8"/>
<reference evidence="1 2" key="1">
    <citation type="submission" date="2014-11" db="EMBL/GenBank/DDBJ databases">
        <authorList>
            <person name="Wibberg Daniel"/>
        </authorList>
    </citation>
    <scope>NUCLEOTIDE SEQUENCE [LARGE SCALE GENOMIC DNA]</scope>
    <source>
        <strain evidence="1">Rhizoctonia solani AG1-IB 7/3/14</strain>
    </source>
</reference>
<name>A0A0B7FLD8_THACB</name>
<protein>
    <submittedName>
        <fullName evidence="1">Uncharacterized protein</fullName>
    </submittedName>
</protein>